<dbReference type="EMBL" id="OU892277">
    <property type="protein sequence ID" value="CAH1122246.1"/>
    <property type="molecule type" value="Genomic_DNA"/>
</dbReference>
<dbReference type="InterPro" id="IPR029249">
    <property type="entry name" value="Rotatin_N"/>
</dbReference>
<feature type="region of interest" description="Disordered" evidence="1">
    <location>
        <begin position="424"/>
        <end position="482"/>
    </location>
</feature>
<feature type="compositionally biased region" description="Low complexity" evidence="1">
    <location>
        <begin position="157"/>
        <end position="167"/>
    </location>
</feature>
<dbReference type="InterPro" id="IPR011989">
    <property type="entry name" value="ARM-like"/>
</dbReference>
<keyword evidence="4" id="KW-1185">Reference proteome</keyword>
<evidence type="ECO:0000313" key="4">
    <source>
        <dbReference type="Proteomes" id="UP001152799"/>
    </source>
</evidence>
<organism evidence="3 4">
    <name type="scientific">Ceutorhynchus assimilis</name>
    <name type="common">cabbage seed weevil</name>
    <dbReference type="NCBI Taxonomy" id="467358"/>
    <lineage>
        <taxon>Eukaryota</taxon>
        <taxon>Metazoa</taxon>
        <taxon>Ecdysozoa</taxon>
        <taxon>Arthropoda</taxon>
        <taxon>Hexapoda</taxon>
        <taxon>Insecta</taxon>
        <taxon>Pterygota</taxon>
        <taxon>Neoptera</taxon>
        <taxon>Endopterygota</taxon>
        <taxon>Coleoptera</taxon>
        <taxon>Polyphaga</taxon>
        <taxon>Cucujiformia</taxon>
        <taxon>Curculionidae</taxon>
        <taxon>Ceutorhynchinae</taxon>
        <taxon>Ceutorhynchus</taxon>
    </lineage>
</organism>
<feature type="domain" description="Rotatin N-terminal" evidence="2">
    <location>
        <begin position="21"/>
        <end position="117"/>
    </location>
</feature>
<dbReference type="Gene3D" id="1.25.10.10">
    <property type="entry name" value="Leucine-rich Repeat Variant"/>
    <property type="match status" value="1"/>
</dbReference>
<feature type="compositionally biased region" description="Polar residues" evidence="1">
    <location>
        <begin position="450"/>
        <end position="482"/>
    </location>
</feature>
<dbReference type="GO" id="GO:0036064">
    <property type="term" value="C:ciliary basal body"/>
    <property type="evidence" value="ECO:0007669"/>
    <property type="project" value="InterPro"/>
</dbReference>
<dbReference type="Proteomes" id="UP001152799">
    <property type="component" value="Chromosome 1"/>
</dbReference>
<protein>
    <recommendedName>
        <fullName evidence="2">Rotatin N-terminal domain-containing protein</fullName>
    </recommendedName>
</protein>
<dbReference type="InterPro" id="IPR016024">
    <property type="entry name" value="ARM-type_fold"/>
</dbReference>
<dbReference type="PANTHER" id="PTHR31691:SF1">
    <property type="entry name" value="ROTATIN"/>
    <property type="match status" value="1"/>
</dbReference>
<dbReference type="GO" id="GO:0032053">
    <property type="term" value="P:ciliary basal body organization"/>
    <property type="evidence" value="ECO:0007669"/>
    <property type="project" value="TreeGrafter"/>
</dbReference>
<dbReference type="PANTHER" id="PTHR31691">
    <property type="entry name" value="ROTATIN"/>
    <property type="match status" value="1"/>
</dbReference>
<name>A0A9P0GQ28_9CUCU</name>
<reference evidence="3" key="1">
    <citation type="submission" date="2022-01" db="EMBL/GenBank/DDBJ databases">
        <authorList>
            <person name="King R."/>
        </authorList>
    </citation>
    <scope>NUCLEOTIDE SEQUENCE</scope>
</reference>
<sequence>MSDKHYIAPIFIEKLEHKIPEVRERALSSIISKLDYGFTFENELLSYRELLAKLFNWFLLEPCSNEENVIALIKRILQLPKGKIILAHCEHAMKLEIDKIKSYIHPKFHEKLDDIFDTKTQETSEIDVVPSASHEHSSSRSSISDVQPPSSHEHSLSRSSISDVRPSSSHEHFLGHSSISDARQPSTHEHSLSGRRQPLTHDHSSSGSSISVGRQPSTHEHSLSGRRQPSTHDHSSSGSSISVGRQPSTHEHSLSGRRQPSTHDHSLSGSSISDVQCSSVSTGTATDLLVRKGPYLYIEPTLIQDLEHKLPEIRERSLYSIIARIECGFTFEDELPCYRKLLTNLFNLFITEAGRFEEDIIGLIRSILQSQAGKTLMAHYMPEIQQDLNRIEPCIDPKFHAELNDTLCSEASKMNIIICASQPSTGGTTASHATRRNTGSCATASTSGSERSIPQRTSVESQASLPQTRPQTSEQGSFKSDNNYTSTCSADLRRYILEWQPLIKSDGAMLKAVEQSLKDPEHVSERFNSCAFFTNVLLYDFPTEVFIQRPGIITIFHEFLSTPHSSRLTNTILQCLFEFTKALGIRIYQYHDICLQNSKTQELFNLSSYDCDSETSSDNGGLGHFELIQETNILKRKQLTIPEYCFRTINIILKCMVTKKESLTEHKPKLNQTGINHCLTVLDELITILCKTVGADLWKEELNSENLDIFKEISNSSSLLGDTIEYFHIESTSVKSNLTCRAIYLFLTCLSVKWLINLIPPSKTKLILPKNFKVCLCNRLLDVSLGRLYPKIHRSLLGFVESFSTGPEVNCLKKYEDVMKVCNGLTSSVKFIENSDSLVTGDKFKLACEALPSLEFHQNMDFIAGYIDLCSKKFFKFPSNHELNGMAIDTILFLLAHRLNKIRQETYRLCHKIVAKTIGFQINLSPDTIYGSQIAFLLSSAVLTEIAVFGLINVQVQKYAEEILLYILKCKMIVSDLTWSKCLQALIPSLPLIICYSANATTLGRTIVNFVDPDSARSLGISYIVMLKANVELLFCKDSTLRYEAYSRICWLLLAQEDAREMLPKFDTIYNEELSNAFNIEKTLDVNKMKRSVHLYQPSSLLKVLDVLKSEDVDPSIRRSALNQTSLMAEDYLLHDTFLELGGLDVMIEIMERALTTNDSRDTPDSVIPIVSTLRTMALYHSSVREYIGQKLHVIYLILRGAFLFINEDRMKEDATALVFLLIFKDYIIGSPLSMDLSIPKIVGETLLVPFICKRHMIDSKHTSEDLFSKIIEDQYSLTSVQVQWNAAIHGGFDNLINLKNVPSPVAANIQGHEILTLSNSDFMQIKESSLDFCIKKYIFTIQSATSHEAVLDSITKLTLYVHLGDTLTQLGEEKCIEVVRYPWKKSFIRYVDFLPSGDDDIKISESVIKFLIVLVPLFKDPEPCWISKFLKNPKNPLLNSLSVEYCAEENIKTLGQALLKLITLCVLRESDHLNSSASNIELTSDWGHVIRIIGQNLQSEDTQRFSNLAYLVALLSCLVNLTSKLGWSHCKPDNPPKEPIPQLILSLCDLLASFHSTRGASTGVSVMGISVSRNIILTLNHLLAEIFHFKVKKWERCFFEHDEIRRARKSFFSVWTSRDVILRAAAVQLISNLTTSSKATDEVLNDFERYKANIWELALRIIIDYGEAGVVKENAALILANLSIYISRKTRSGSMPSLFFIPSCDSRSRKDKIKITKFLEDYNFYDHVGLVLTPAYARDCGDHGERNVLTEDQDSIMQSVFSSVVSLNDEPQLTPLNLYTPGFMKAFCKFLFNMIDLAPKEICQMIHERGFVKLICGIICSPSKTVDDKKELIFNCSLLEMNTAVCTCLKRICLVNKASLVTLLHSRESLNALFSLLNSKNYETYLSPLLYLRNNLWSEIFNLITTLLDGFAEQKVTSKSIDALSMIADTITETGTGVFLGTLCESLGSIGTSHLQNSSLATLVALLRIECAIALNTGENSIPKTHSIESLLDTVRSHKTILISSLKENTELQERIDRAGNSKTYKKNLLEEAYFGEAGQLRSNQQQEGSEISIIDSSDDDASMTGAEFCKIILYLFDIVNIKLHLDNMGTKRYLVNAALTGLLCISQEAKKLAVQKGVMKTIVKELRDYHVKLSLESFDNLRKVQDRRRICPMLEKIGYFIGLATNFMLNAVDVKKLAASLDLADVTHKLWVWFSYQNAMNNVLKMLSVYTFQCPQACRTLLFTNPNVGSGPRRTLGTASLLHCIIAIILKQMDQINQTHDLHVLELAFDILQNCCDLIECRLRISQSNLFQAIMKLNPAVTKRKHPWSNVELLWIKFLKTYTYYPEGQTALMKDIDTLEVVIALTKSNNRQDALLILRNVSFYRSNKTKLLSSRAFLNLLQTKLANGTRDEKRMILSIMWTLAANCQKAKIIFKSAHLDVRLENTIKCTELVENSREAMEKEDLDMMYVVLSVLRDKDKIRKRKK</sequence>
<dbReference type="Pfam" id="PF14726">
    <property type="entry name" value="RTTN_N"/>
    <property type="match status" value="1"/>
</dbReference>
<feature type="compositionally biased region" description="Low complexity" evidence="1">
    <location>
        <begin position="139"/>
        <end position="150"/>
    </location>
</feature>
<evidence type="ECO:0000256" key="1">
    <source>
        <dbReference type="SAM" id="MobiDB-lite"/>
    </source>
</evidence>
<dbReference type="OrthoDB" id="428850at2759"/>
<feature type="region of interest" description="Disordered" evidence="1">
    <location>
        <begin position="123"/>
        <end position="277"/>
    </location>
</feature>
<dbReference type="SUPFAM" id="SSF48371">
    <property type="entry name" value="ARM repeat"/>
    <property type="match status" value="2"/>
</dbReference>
<dbReference type="InterPro" id="IPR030791">
    <property type="entry name" value="Rotatin"/>
</dbReference>
<accession>A0A9P0GQ28</accession>
<evidence type="ECO:0000313" key="3">
    <source>
        <dbReference type="EMBL" id="CAH1122246.1"/>
    </source>
</evidence>
<dbReference type="GO" id="GO:0007099">
    <property type="term" value="P:centriole replication"/>
    <property type="evidence" value="ECO:0007669"/>
    <property type="project" value="TreeGrafter"/>
</dbReference>
<feature type="compositionally biased region" description="Low complexity" evidence="1">
    <location>
        <begin position="268"/>
        <end position="277"/>
    </location>
</feature>
<dbReference type="GO" id="GO:0005813">
    <property type="term" value="C:centrosome"/>
    <property type="evidence" value="ECO:0007669"/>
    <property type="project" value="InterPro"/>
</dbReference>
<feature type="compositionally biased region" description="Low complexity" evidence="1">
    <location>
        <begin position="438"/>
        <end position="449"/>
    </location>
</feature>
<gene>
    <name evidence="3" type="ORF">CEUTPL_LOCUS1321</name>
</gene>
<dbReference type="GO" id="GO:0005814">
    <property type="term" value="C:centriole"/>
    <property type="evidence" value="ECO:0007669"/>
    <property type="project" value="TreeGrafter"/>
</dbReference>
<evidence type="ECO:0000259" key="2">
    <source>
        <dbReference type="Pfam" id="PF14726"/>
    </source>
</evidence>
<dbReference type="GO" id="GO:0010457">
    <property type="term" value="P:centriole-centriole cohesion"/>
    <property type="evidence" value="ECO:0007669"/>
    <property type="project" value="TreeGrafter"/>
</dbReference>
<proteinExistence type="predicted"/>